<protein>
    <submittedName>
        <fullName evidence="2">Uncharacterized protein</fullName>
    </submittedName>
</protein>
<proteinExistence type="predicted"/>
<name>F9VYF3_9ACTN</name>
<dbReference type="RefSeq" id="WP_006359743.1">
    <property type="nucleotide sequence ID" value="NZ_BACI01000087.1"/>
</dbReference>
<organism evidence="2 3">
    <name type="scientific">Gordonia alkanivorans NBRC 16433</name>
    <dbReference type="NCBI Taxonomy" id="1027371"/>
    <lineage>
        <taxon>Bacteria</taxon>
        <taxon>Bacillati</taxon>
        <taxon>Actinomycetota</taxon>
        <taxon>Actinomycetes</taxon>
        <taxon>Mycobacteriales</taxon>
        <taxon>Gordoniaceae</taxon>
        <taxon>Gordonia</taxon>
    </lineage>
</organism>
<comment type="caution">
    <text evidence="2">The sequence shown here is derived from an EMBL/GenBank/DDBJ whole genome shotgun (WGS) entry which is preliminary data.</text>
</comment>
<dbReference type="EMBL" id="BACI01000087">
    <property type="protein sequence ID" value="GAA13642.1"/>
    <property type="molecule type" value="Genomic_DNA"/>
</dbReference>
<gene>
    <name evidence="2" type="ORF">GOALK_087_00400</name>
</gene>
<feature type="region of interest" description="Disordered" evidence="1">
    <location>
        <begin position="28"/>
        <end position="56"/>
    </location>
</feature>
<dbReference type="Proteomes" id="UP000003558">
    <property type="component" value="Unassembled WGS sequence"/>
</dbReference>
<evidence type="ECO:0000313" key="3">
    <source>
        <dbReference type="Proteomes" id="UP000003558"/>
    </source>
</evidence>
<sequence>MTVAQNSTSLPGTNRPWTCVDAQIAGRSDVTGSPAAPGEDATTRPFPSITCTMSAP</sequence>
<reference evidence="2 3" key="1">
    <citation type="submission" date="2011-05" db="EMBL/GenBank/DDBJ databases">
        <title>Whole genome shotgun sequence of Gordonia alkanivorans NBRC 16433.</title>
        <authorList>
            <person name="Hosoyama A."/>
            <person name="Nakamura S."/>
            <person name="Takarada H."/>
            <person name="Tsuchikane K."/>
            <person name="Yamazaki S."/>
            <person name="Fujita N."/>
        </authorList>
    </citation>
    <scope>NUCLEOTIDE SEQUENCE [LARGE SCALE GENOMIC DNA]</scope>
    <source>
        <strain evidence="2 3">NBRC 16433</strain>
    </source>
</reference>
<evidence type="ECO:0000313" key="2">
    <source>
        <dbReference type="EMBL" id="GAA13642.1"/>
    </source>
</evidence>
<accession>F9VYF3</accession>
<dbReference type="AlphaFoldDB" id="F9VYF3"/>
<evidence type="ECO:0000256" key="1">
    <source>
        <dbReference type="SAM" id="MobiDB-lite"/>
    </source>
</evidence>